<dbReference type="InterPro" id="IPR023214">
    <property type="entry name" value="HAD_sf"/>
</dbReference>
<dbReference type="InterPro" id="IPR036412">
    <property type="entry name" value="HAD-like_sf"/>
</dbReference>
<organism evidence="1 2">
    <name type="scientific">Streptomyces smaragdinus</name>
    <dbReference type="NCBI Taxonomy" id="2585196"/>
    <lineage>
        <taxon>Bacteria</taxon>
        <taxon>Bacillati</taxon>
        <taxon>Actinomycetota</taxon>
        <taxon>Actinomycetes</taxon>
        <taxon>Kitasatosporales</taxon>
        <taxon>Streptomycetaceae</taxon>
        <taxon>Streptomyces</taxon>
    </lineage>
</organism>
<accession>A0A7K0CNW6</accession>
<dbReference type="SUPFAM" id="SSF56784">
    <property type="entry name" value="HAD-like"/>
    <property type="match status" value="1"/>
</dbReference>
<reference evidence="1 2" key="1">
    <citation type="submission" date="2019-10" db="EMBL/GenBank/DDBJ databases">
        <title>Streptomyces smaragdinus sp. nov. and Streptomyces fabii sp. nov., isolated from the gut of fungus growing-termite Macrotermes natalensis.</title>
        <authorList>
            <person name="Schwitalla J."/>
            <person name="Benndorf R."/>
            <person name="Martin K."/>
            <person name="De Beer W."/>
            <person name="Kaster A.-K."/>
            <person name="Vollmers J."/>
            <person name="Poulsen M."/>
            <person name="Beemelmanns C."/>
        </authorList>
    </citation>
    <scope>NUCLEOTIDE SEQUENCE [LARGE SCALE GENOMIC DNA]</scope>
    <source>
        <strain evidence="1 2">RB5</strain>
    </source>
</reference>
<gene>
    <name evidence="1" type="ORF">SRB5_53270</name>
</gene>
<dbReference type="Pfam" id="PF13242">
    <property type="entry name" value="Hydrolase_like"/>
    <property type="match status" value="1"/>
</dbReference>
<evidence type="ECO:0000313" key="2">
    <source>
        <dbReference type="Proteomes" id="UP000466345"/>
    </source>
</evidence>
<comment type="caution">
    <text evidence="1">The sequence shown here is derived from an EMBL/GenBank/DDBJ whole genome shotgun (WGS) entry which is preliminary data.</text>
</comment>
<sequence length="62" mass="6233">MDTVLIGDTPENVEGGRENGVQVIAVATGRSSAGELRAAGADSVLDDLTDVGLLVELVTGHA</sequence>
<dbReference type="Proteomes" id="UP000466345">
    <property type="component" value="Unassembled WGS sequence"/>
</dbReference>
<protein>
    <submittedName>
        <fullName evidence="1">Uncharacterized protein</fullName>
    </submittedName>
</protein>
<dbReference type="AlphaFoldDB" id="A0A7K0CNW6"/>
<keyword evidence="2" id="KW-1185">Reference proteome</keyword>
<dbReference type="EMBL" id="WEGJ01000029">
    <property type="protein sequence ID" value="MQY15149.1"/>
    <property type="molecule type" value="Genomic_DNA"/>
</dbReference>
<name>A0A7K0CNW6_9ACTN</name>
<evidence type="ECO:0000313" key="1">
    <source>
        <dbReference type="EMBL" id="MQY15149.1"/>
    </source>
</evidence>
<proteinExistence type="predicted"/>
<dbReference type="Gene3D" id="3.40.50.1000">
    <property type="entry name" value="HAD superfamily/HAD-like"/>
    <property type="match status" value="1"/>
</dbReference>